<evidence type="ECO:0000313" key="2">
    <source>
        <dbReference type="Proteomes" id="UP000095287"/>
    </source>
</evidence>
<feature type="region of interest" description="Disordered" evidence="1">
    <location>
        <begin position="78"/>
        <end position="116"/>
    </location>
</feature>
<dbReference type="AlphaFoldDB" id="A0A1I7YKL9"/>
<name>A0A1I7YKL9_9BILA</name>
<sequence>MDKDLLQAFFDADSLESIQILSNTVPQGDYTQAEIIFNTTEQAQQALNDVDGIPIDDGEENQVLRLLNPAQYAVYDATPNLRPIAPGSSSPAKNESPHKPSVGPSTPPPVVDAPEV</sequence>
<protein>
    <submittedName>
        <fullName evidence="3">RRM domain-containing protein</fullName>
    </submittedName>
</protein>
<dbReference type="Proteomes" id="UP000095287">
    <property type="component" value="Unplaced"/>
</dbReference>
<proteinExistence type="predicted"/>
<feature type="compositionally biased region" description="Pro residues" evidence="1">
    <location>
        <begin position="105"/>
        <end position="116"/>
    </location>
</feature>
<reference evidence="3" key="1">
    <citation type="submission" date="2016-11" db="UniProtKB">
        <authorList>
            <consortium name="WormBaseParasite"/>
        </authorList>
    </citation>
    <scope>IDENTIFICATION</scope>
</reference>
<accession>A0A1I7YKL9</accession>
<dbReference type="WBParaSite" id="L893_g17381.t1">
    <property type="protein sequence ID" value="L893_g17381.t1"/>
    <property type="gene ID" value="L893_g17381"/>
</dbReference>
<organism evidence="2 3">
    <name type="scientific">Steinernema glaseri</name>
    <dbReference type="NCBI Taxonomy" id="37863"/>
    <lineage>
        <taxon>Eukaryota</taxon>
        <taxon>Metazoa</taxon>
        <taxon>Ecdysozoa</taxon>
        <taxon>Nematoda</taxon>
        <taxon>Chromadorea</taxon>
        <taxon>Rhabditida</taxon>
        <taxon>Tylenchina</taxon>
        <taxon>Panagrolaimomorpha</taxon>
        <taxon>Strongyloidoidea</taxon>
        <taxon>Steinernematidae</taxon>
        <taxon>Steinernema</taxon>
    </lineage>
</organism>
<evidence type="ECO:0000256" key="1">
    <source>
        <dbReference type="SAM" id="MobiDB-lite"/>
    </source>
</evidence>
<keyword evidence="2" id="KW-1185">Reference proteome</keyword>
<evidence type="ECO:0000313" key="3">
    <source>
        <dbReference type="WBParaSite" id="L893_g17381.t1"/>
    </source>
</evidence>